<dbReference type="SMART" id="SM00448">
    <property type="entry name" value="REC"/>
    <property type="match status" value="1"/>
</dbReference>
<dbReference type="InterPro" id="IPR011006">
    <property type="entry name" value="CheY-like_superfamily"/>
</dbReference>
<dbReference type="PANTHER" id="PTHR44591">
    <property type="entry name" value="STRESS RESPONSE REGULATOR PROTEIN 1"/>
    <property type="match status" value="1"/>
</dbReference>
<dbReference type="Proteomes" id="UP000515312">
    <property type="component" value="Chromosome"/>
</dbReference>
<dbReference type="GO" id="GO:0000160">
    <property type="term" value="P:phosphorelay signal transduction system"/>
    <property type="evidence" value="ECO:0007669"/>
    <property type="project" value="InterPro"/>
</dbReference>
<feature type="domain" description="Response regulatory" evidence="3">
    <location>
        <begin position="8"/>
        <end position="122"/>
    </location>
</feature>
<evidence type="ECO:0000256" key="1">
    <source>
        <dbReference type="ARBA" id="ARBA00022553"/>
    </source>
</evidence>
<proteinExistence type="predicted"/>
<organism evidence="4 5">
    <name type="scientific">Alloacidobacterium dinghuense</name>
    <dbReference type="NCBI Taxonomy" id="2763107"/>
    <lineage>
        <taxon>Bacteria</taxon>
        <taxon>Pseudomonadati</taxon>
        <taxon>Acidobacteriota</taxon>
        <taxon>Terriglobia</taxon>
        <taxon>Terriglobales</taxon>
        <taxon>Acidobacteriaceae</taxon>
        <taxon>Alloacidobacterium</taxon>
    </lineage>
</organism>
<protein>
    <submittedName>
        <fullName evidence="4">Response regulator</fullName>
    </submittedName>
</protein>
<dbReference type="KEGG" id="adin:H7849_05460"/>
<dbReference type="Pfam" id="PF00072">
    <property type="entry name" value="Response_reg"/>
    <property type="match status" value="1"/>
</dbReference>
<evidence type="ECO:0000259" key="3">
    <source>
        <dbReference type="PROSITE" id="PS50110"/>
    </source>
</evidence>
<dbReference type="InterPro" id="IPR050595">
    <property type="entry name" value="Bact_response_regulator"/>
</dbReference>
<dbReference type="InterPro" id="IPR001789">
    <property type="entry name" value="Sig_transdc_resp-reg_receiver"/>
</dbReference>
<dbReference type="RefSeq" id="WP_186744798.1">
    <property type="nucleotide sequence ID" value="NZ_CP060394.1"/>
</dbReference>
<name>A0A7G8BLI0_9BACT</name>
<sequence length="136" mass="15357">MNVISKPIVAVVDDDPRIRESLESLIESAGLKARVFSLAEDFLDGEILAVTSCLITDVRMPKMDGLELQRRLRIKRPELPVIFITAHHEDQIERCAFAQGAAFFVHKPFDADELLCALKLALRRAQGDDEKTLEKR</sequence>
<evidence type="ECO:0000313" key="4">
    <source>
        <dbReference type="EMBL" id="QNI33400.1"/>
    </source>
</evidence>
<dbReference type="Gene3D" id="3.40.50.2300">
    <property type="match status" value="1"/>
</dbReference>
<dbReference type="AlphaFoldDB" id="A0A7G8BLI0"/>
<dbReference type="EMBL" id="CP060394">
    <property type="protein sequence ID" value="QNI33400.1"/>
    <property type="molecule type" value="Genomic_DNA"/>
</dbReference>
<evidence type="ECO:0000256" key="2">
    <source>
        <dbReference type="PROSITE-ProRule" id="PRU00169"/>
    </source>
</evidence>
<keyword evidence="1 2" id="KW-0597">Phosphoprotein</keyword>
<dbReference type="SUPFAM" id="SSF52172">
    <property type="entry name" value="CheY-like"/>
    <property type="match status" value="1"/>
</dbReference>
<gene>
    <name evidence="4" type="ORF">H7849_05460</name>
</gene>
<evidence type="ECO:0000313" key="5">
    <source>
        <dbReference type="Proteomes" id="UP000515312"/>
    </source>
</evidence>
<accession>A0A7G8BLI0</accession>
<feature type="modified residue" description="4-aspartylphosphate" evidence="2">
    <location>
        <position position="57"/>
    </location>
</feature>
<dbReference type="PANTHER" id="PTHR44591:SF25">
    <property type="entry name" value="CHEMOTAXIS TWO-COMPONENT RESPONSE REGULATOR"/>
    <property type="match status" value="1"/>
</dbReference>
<reference evidence="4 5" key="1">
    <citation type="submission" date="2020-08" db="EMBL/GenBank/DDBJ databases">
        <title>Edaphobacter telluris sp. nov. and Acidobacterium dinghuensis sp. nov., two acidobacteria isolated from forest soil.</title>
        <authorList>
            <person name="Fu J."/>
            <person name="Qiu L."/>
        </authorList>
    </citation>
    <scope>NUCLEOTIDE SEQUENCE [LARGE SCALE GENOMIC DNA]</scope>
    <source>
        <strain evidence="4">4Y35</strain>
    </source>
</reference>
<keyword evidence="5" id="KW-1185">Reference proteome</keyword>
<dbReference type="PROSITE" id="PS50110">
    <property type="entry name" value="RESPONSE_REGULATORY"/>
    <property type="match status" value="1"/>
</dbReference>